<organism evidence="3 4">
    <name type="scientific">Lactuca virosa</name>
    <dbReference type="NCBI Taxonomy" id="75947"/>
    <lineage>
        <taxon>Eukaryota</taxon>
        <taxon>Viridiplantae</taxon>
        <taxon>Streptophyta</taxon>
        <taxon>Embryophyta</taxon>
        <taxon>Tracheophyta</taxon>
        <taxon>Spermatophyta</taxon>
        <taxon>Magnoliopsida</taxon>
        <taxon>eudicotyledons</taxon>
        <taxon>Gunneridae</taxon>
        <taxon>Pentapetalae</taxon>
        <taxon>asterids</taxon>
        <taxon>campanulids</taxon>
        <taxon>Asterales</taxon>
        <taxon>Asteraceae</taxon>
        <taxon>Cichorioideae</taxon>
        <taxon>Cichorieae</taxon>
        <taxon>Lactucinae</taxon>
        <taxon>Lactuca</taxon>
    </lineage>
</organism>
<dbReference type="InterPro" id="IPR004854">
    <property type="entry name" value="Ufd1-like"/>
</dbReference>
<gene>
    <name evidence="3" type="ORF">LVIROSA_LOCUS36473</name>
</gene>
<evidence type="ECO:0000256" key="1">
    <source>
        <dbReference type="SAM" id="MobiDB-lite"/>
    </source>
</evidence>
<feature type="region of interest" description="Disordered" evidence="1">
    <location>
        <begin position="189"/>
        <end position="255"/>
    </location>
</feature>
<name>A0AAU9PLG4_9ASTR</name>
<reference evidence="3 4" key="1">
    <citation type="submission" date="2022-01" db="EMBL/GenBank/DDBJ databases">
        <authorList>
            <person name="Xiong W."/>
            <person name="Schranz E."/>
        </authorList>
    </citation>
    <scope>NUCLEOTIDE SEQUENCE [LARGE SCALE GENOMIC DNA]</scope>
</reference>
<evidence type="ECO:0000313" key="3">
    <source>
        <dbReference type="EMBL" id="CAH1451096.1"/>
    </source>
</evidence>
<dbReference type="GO" id="GO:0034098">
    <property type="term" value="C:VCP-NPL4-UFD1 AAA ATPase complex"/>
    <property type="evidence" value="ECO:0007669"/>
    <property type="project" value="TreeGrafter"/>
</dbReference>
<keyword evidence="4" id="KW-1185">Reference proteome</keyword>
<accession>A0AAU9PLG4</accession>
<dbReference type="EMBL" id="CAKMRJ010005664">
    <property type="protein sequence ID" value="CAH1451096.1"/>
    <property type="molecule type" value="Genomic_DNA"/>
</dbReference>
<feature type="domain" description="Ubiquitin fusion degradation protein UFD1 N-terminal subdomain 2" evidence="2">
    <location>
        <begin position="139"/>
        <end position="181"/>
    </location>
</feature>
<dbReference type="GO" id="GO:0036503">
    <property type="term" value="P:ERAD pathway"/>
    <property type="evidence" value="ECO:0007669"/>
    <property type="project" value="TreeGrafter"/>
</dbReference>
<feature type="compositionally biased region" description="Polar residues" evidence="1">
    <location>
        <begin position="201"/>
        <end position="213"/>
    </location>
</feature>
<dbReference type="AlphaFoldDB" id="A0AAU9PLG4"/>
<dbReference type="GO" id="GO:0031593">
    <property type="term" value="F:polyubiquitin modification-dependent protein binding"/>
    <property type="evidence" value="ECO:0007669"/>
    <property type="project" value="TreeGrafter"/>
</dbReference>
<dbReference type="PANTHER" id="PTHR12555">
    <property type="entry name" value="UBIQUITIN FUSION DEGRADATON PROTEIN 1"/>
    <property type="match status" value="1"/>
</dbReference>
<dbReference type="PANTHER" id="PTHR12555:SF13">
    <property type="entry name" value="UBIQUITIN RECOGNITION FACTOR IN ER-ASSOCIATED DEGRADATION PROTEIN 1"/>
    <property type="match status" value="1"/>
</dbReference>
<feature type="compositionally biased region" description="Polar residues" evidence="1">
    <location>
        <begin position="233"/>
        <end position="255"/>
    </location>
</feature>
<dbReference type="Proteomes" id="UP001157418">
    <property type="component" value="Unassembled WGS sequence"/>
</dbReference>
<evidence type="ECO:0000259" key="2">
    <source>
        <dbReference type="Pfam" id="PF24842"/>
    </source>
</evidence>
<dbReference type="Pfam" id="PF24842">
    <property type="entry name" value="UFD1_N2"/>
    <property type="match status" value="1"/>
</dbReference>
<comment type="caution">
    <text evidence="3">The sequence shown here is derived from an EMBL/GenBank/DDBJ whole genome shotgun (WGS) entry which is preliminary data.</text>
</comment>
<sequence length="255" mass="28850">MFLLQDTLVIIRAIWLSTRLPNSSVFIFLLPLRNYEEDVNRFPLVLVLGSWVLKEHLILVLFSFHALHFFFKKYVIHTTTPTHFCLCVFPKTYFYPTPTTISLFHKPFRSQISCKYSNLLTLAYSVAGLVSPEELETTLWTVVIIIVGYNNKKYYIDIIESKPSNPITIIETDCEVDFAPPLDYNEPERPHPYHPCHLTKRNQNSTTSASNGKQLAVPGGGVPLPPPTGSSSHQTQGKLVFSSNAASQKQKAPII</sequence>
<dbReference type="InterPro" id="IPR055418">
    <property type="entry name" value="UFD1_N2"/>
</dbReference>
<protein>
    <recommendedName>
        <fullName evidence="2">Ubiquitin fusion degradation protein UFD1 N-terminal subdomain 2 domain-containing protein</fullName>
    </recommendedName>
</protein>
<dbReference type="Gene3D" id="3.10.330.10">
    <property type="match status" value="1"/>
</dbReference>
<evidence type="ECO:0000313" key="4">
    <source>
        <dbReference type="Proteomes" id="UP001157418"/>
    </source>
</evidence>
<dbReference type="GO" id="GO:0006511">
    <property type="term" value="P:ubiquitin-dependent protein catabolic process"/>
    <property type="evidence" value="ECO:0007669"/>
    <property type="project" value="InterPro"/>
</dbReference>
<proteinExistence type="predicted"/>